<dbReference type="EMBL" id="CABFNO020001317">
    <property type="protein sequence ID" value="CAG9980406.1"/>
    <property type="molecule type" value="Genomic_DNA"/>
</dbReference>
<gene>
    <name evidence="1" type="ORF">CBYS24578_00007370</name>
</gene>
<reference evidence="1 2" key="2">
    <citation type="submission" date="2021-10" db="EMBL/GenBank/DDBJ databases">
        <authorList>
            <person name="Piombo E."/>
        </authorList>
    </citation>
    <scope>NUCLEOTIDE SEQUENCE [LARGE SCALE GENOMIC DNA]</scope>
</reference>
<name>A0A9N9U2L4_9HYPO</name>
<dbReference type="AlphaFoldDB" id="A0A9N9U2L4"/>
<protein>
    <submittedName>
        <fullName evidence="1">Uncharacterized protein</fullName>
    </submittedName>
</protein>
<accession>A0A9N9U2L4</accession>
<evidence type="ECO:0000313" key="2">
    <source>
        <dbReference type="Proteomes" id="UP000754883"/>
    </source>
</evidence>
<dbReference type="Proteomes" id="UP000754883">
    <property type="component" value="Unassembled WGS sequence"/>
</dbReference>
<evidence type="ECO:0000313" key="1">
    <source>
        <dbReference type="EMBL" id="CAG9980406.1"/>
    </source>
</evidence>
<sequence>MQESKDLGKKLTAFHLFNMFPQELQDEVWTAAVSATTGKLADAKVSGMAARLERVWRAFFLKHQRLTINLQKWEAYGRAGGSCTHSKV</sequence>
<keyword evidence="2" id="KW-1185">Reference proteome</keyword>
<reference evidence="2" key="1">
    <citation type="submission" date="2019-06" db="EMBL/GenBank/DDBJ databases">
        <authorList>
            <person name="Broberg M."/>
        </authorList>
    </citation>
    <scope>NUCLEOTIDE SEQUENCE [LARGE SCALE GENOMIC DNA]</scope>
</reference>
<proteinExistence type="predicted"/>
<organism evidence="1 2">
    <name type="scientific">Clonostachys byssicola</name>
    <dbReference type="NCBI Taxonomy" id="160290"/>
    <lineage>
        <taxon>Eukaryota</taxon>
        <taxon>Fungi</taxon>
        <taxon>Dikarya</taxon>
        <taxon>Ascomycota</taxon>
        <taxon>Pezizomycotina</taxon>
        <taxon>Sordariomycetes</taxon>
        <taxon>Hypocreomycetidae</taxon>
        <taxon>Hypocreales</taxon>
        <taxon>Bionectriaceae</taxon>
        <taxon>Clonostachys</taxon>
    </lineage>
</organism>
<comment type="caution">
    <text evidence="1">The sequence shown here is derived from an EMBL/GenBank/DDBJ whole genome shotgun (WGS) entry which is preliminary data.</text>
</comment>